<feature type="region of interest" description="Disordered" evidence="1">
    <location>
        <begin position="1"/>
        <end position="72"/>
    </location>
</feature>
<comment type="caution">
    <text evidence="2">The sequence shown here is derived from an EMBL/GenBank/DDBJ whole genome shotgun (WGS) entry which is preliminary data.</text>
</comment>
<organism evidence="2">
    <name type="scientific">bioreactor metagenome</name>
    <dbReference type="NCBI Taxonomy" id="1076179"/>
    <lineage>
        <taxon>unclassified sequences</taxon>
        <taxon>metagenomes</taxon>
        <taxon>ecological metagenomes</taxon>
    </lineage>
</organism>
<dbReference type="EMBL" id="VSSQ01000412">
    <property type="protein sequence ID" value="MPL94048.1"/>
    <property type="molecule type" value="Genomic_DNA"/>
</dbReference>
<dbReference type="AlphaFoldDB" id="A0A644VRP7"/>
<accession>A0A644VRP7</accession>
<evidence type="ECO:0000313" key="2">
    <source>
        <dbReference type="EMBL" id="MPL94048.1"/>
    </source>
</evidence>
<sequence length="72" mass="7361">MIHPAPNGRSNGGTAATADAEEGEAIPGHARRAPLGAIPRCPDLPPDWRGSAFVLSPSPETLSTLTGSRCSI</sequence>
<protein>
    <submittedName>
        <fullName evidence="2">Uncharacterized protein</fullName>
    </submittedName>
</protein>
<feature type="compositionally biased region" description="Polar residues" evidence="1">
    <location>
        <begin position="58"/>
        <end position="72"/>
    </location>
</feature>
<name>A0A644VRP7_9ZZZZ</name>
<gene>
    <name evidence="2" type="ORF">SDC9_40196</name>
</gene>
<reference evidence="2" key="1">
    <citation type="submission" date="2019-08" db="EMBL/GenBank/DDBJ databases">
        <authorList>
            <person name="Kucharzyk K."/>
            <person name="Murdoch R.W."/>
            <person name="Higgins S."/>
            <person name="Loffler F."/>
        </authorList>
    </citation>
    <scope>NUCLEOTIDE SEQUENCE</scope>
</reference>
<evidence type="ECO:0000256" key="1">
    <source>
        <dbReference type="SAM" id="MobiDB-lite"/>
    </source>
</evidence>
<proteinExistence type="predicted"/>